<comment type="caution">
    <text evidence="2">The sequence shown here is derived from an EMBL/GenBank/DDBJ whole genome shotgun (WGS) entry which is preliminary data.</text>
</comment>
<organism evidence="2 3">
    <name type="scientific">Actinophytocola xinjiangensis</name>
    <dbReference type="NCBI Taxonomy" id="485602"/>
    <lineage>
        <taxon>Bacteria</taxon>
        <taxon>Bacillati</taxon>
        <taxon>Actinomycetota</taxon>
        <taxon>Actinomycetes</taxon>
        <taxon>Pseudonocardiales</taxon>
        <taxon>Pseudonocardiaceae</taxon>
    </lineage>
</organism>
<dbReference type="InterPro" id="IPR001753">
    <property type="entry name" value="Enoyl-CoA_hydra/iso"/>
</dbReference>
<reference evidence="2 3" key="1">
    <citation type="submission" date="2016-12" db="EMBL/GenBank/DDBJ databases">
        <title>The draft genome sequence of Actinophytocola xinjiangensis.</title>
        <authorList>
            <person name="Wang W."/>
            <person name="Yuan L."/>
        </authorList>
    </citation>
    <scope>NUCLEOTIDE SEQUENCE [LARGE SCALE GENOMIC DNA]</scope>
    <source>
        <strain evidence="2 3">CGMCC 4.4663</strain>
    </source>
</reference>
<evidence type="ECO:0000313" key="3">
    <source>
        <dbReference type="Proteomes" id="UP000185696"/>
    </source>
</evidence>
<feature type="compositionally biased region" description="Polar residues" evidence="1">
    <location>
        <begin position="250"/>
        <end position="261"/>
    </location>
</feature>
<dbReference type="RefSeq" id="WP_075131011.1">
    <property type="nucleotide sequence ID" value="NZ_MSIF01000001.1"/>
</dbReference>
<dbReference type="Gene3D" id="3.90.226.10">
    <property type="entry name" value="2-enoyl-CoA Hydratase, Chain A, domain 1"/>
    <property type="match status" value="1"/>
</dbReference>
<dbReference type="AlphaFoldDB" id="A0A7Z1B0R8"/>
<dbReference type="SUPFAM" id="SSF52096">
    <property type="entry name" value="ClpP/crotonase"/>
    <property type="match status" value="1"/>
</dbReference>
<dbReference type="PANTHER" id="PTHR43459:SF1">
    <property type="entry name" value="EG:BACN32G11.4 PROTEIN"/>
    <property type="match status" value="1"/>
</dbReference>
<accession>A0A7Z1B0R8</accession>
<gene>
    <name evidence="2" type="ORF">BLA60_02520</name>
</gene>
<keyword evidence="3" id="KW-1185">Reference proteome</keyword>
<sequence length="261" mass="27386">MLERNDYSRLLIDVEAGVGTVTLNRPDHGNAVDDAMHSELTRVFDAARRDERVRVVVLTGAGDTFCRGGDSGPDRTFTTHTGLTPIQEARLIIESLLDLDKPVIAAVNGDALGLGAILATLADVAFVVHSAHLGDRHVPGGVTAGNGSAALWPAIIGVNRTKYLLFEGALLTAAEAVDLGLAHEAVDEALPAALALAARWSARPPFALRSTKSVINLHLKEAAARALAPGLALEEQALAGPEFARRRSTEGTPTCSTSPAR</sequence>
<dbReference type="GO" id="GO:0003824">
    <property type="term" value="F:catalytic activity"/>
    <property type="evidence" value="ECO:0007669"/>
    <property type="project" value="UniProtKB-ARBA"/>
</dbReference>
<dbReference type="OrthoDB" id="9777711at2"/>
<dbReference type="Proteomes" id="UP000185696">
    <property type="component" value="Unassembled WGS sequence"/>
</dbReference>
<evidence type="ECO:0000256" key="1">
    <source>
        <dbReference type="SAM" id="MobiDB-lite"/>
    </source>
</evidence>
<dbReference type="InterPro" id="IPR029045">
    <property type="entry name" value="ClpP/crotonase-like_dom_sf"/>
</dbReference>
<evidence type="ECO:0000313" key="2">
    <source>
        <dbReference type="EMBL" id="OLF14063.1"/>
    </source>
</evidence>
<dbReference type="CDD" id="cd06558">
    <property type="entry name" value="crotonase-like"/>
    <property type="match status" value="1"/>
</dbReference>
<dbReference type="EMBL" id="MSIF01000001">
    <property type="protein sequence ID" value="OLF14063.1"/>
    <property type="molecule type" value="Genomic_DNA"/>
</dbReference>
<dbReference type="Pfam" id="PF00378">
    <property type="entry name" value="ECH_1"/>
    <property type="match status" value="1"/>
</dbReference>
<proteinExistence type="predicted"/>
<evidence type="ECO:0008006" key="4">
    <source>
        <dbReference type="Google" id="ProtNLM"/>
    </source>
</evidence>
<protein>
    <recommendedName>
        <fullName evidence="4">Enoyl-CoA hydratase</fullName>
    </recommendedName>
</protein>
<dbReference type="PANTHER" id="PTHR43459">
    <property type="entry name" value="ENOYL-COA HYDRATASE"/>
    <property type="match status" value="1"/>
</dbReference>
<name>A0A7Z1B0R8_9PSEU</name>
<feature type="region of interest" description="Disordered" evidence="1">
    <location>
        <begin position="242"/>
        <end position="261"/>
    </location>
</feature>